<name>A0AAV7L1I8_PLEWA</name>
<dbReference type="EMBL" id="JANPWB010000016">
    <property type="protein sequence ID" value="KAJ1084877.1"/>
    <property type="molecule type" value="Genomic_DNA"/>
</dbReference>
<comment type="caution">
    <text evidence="2">The sequence shown here is derived from an EMBL/GenBank/DDBJ whole genome shotgun (WGS) entry which is preliminary data.</text>
</comment>
<sequence>MAYYAGEDDFYQDQPDFTDEYMEERLVEALGYHVQDSVNQALINALKPFAQPIRRFGQHELRGRPLLEAGLQPDQIPDLAVSQGALKRPLSSADILANMAASVRQDHGYDVYSSLDTSEGREEVVPRMEMLLPVLAGRCSWKLHVDLLAASRGRGHLERLRAGRHVVPRMEMLLPVLAGRCSWKLHVDLLAPSRGRGHLERLRAGRHVASIDVGVHASLNSRINRDLGSISAVKKTLYARFTKLLENLNKLYVVPRMEMLLPVLAGRCSWKLHVDLLAPSRGRGHLERLRAGRHVVPRMEMLLPVLAGRCSWKLHVDLLAPSRGRGHLERLRAGRHVEWEKEKQEGGNVGEKEEQWRRRKKEEIERETRWRERVIGQKEKQF</sequence>
<reference evidence="2" key="1">
    <citation type="journal article" date="2022" name="bioRxiv">
        <title>Sequencing and chromosome-scale assembly of the giantPleurodeles waltlgenome.</title>
        <authorList>
            <person name="Brown T."/>
            <person name="Elewa A."/>
            <person name="Iarovenko S."/>
            <person name="Subramanian E."/>
            <person name="Araus A.J."/>
            <person name="Petzold A."/>
            <person name="Susuki M."/>
            <person name="Suzuki K.-i.T."/>
            <person name="Hayashi T."/>
            <person name="Toyoda A."/>
            <person name="Oliveira C."/>
            <person name="Osipova E."/>
            <person name="Leigh N.D."/>
            <person name="Simon A."/>
            <person name="Yun M.H."/>
        </authorList>
    </citation>
    <scope>NUCLEOTIDE SEQUENCE</scope>
    <source>
        <strain evidence="2">20211129_DDA</strain>
        <tissue evidence="2">Liver</tissue>
    </source>
</reference>
<proteinExistence type="predicted"/>
<accession>A0AAV7L1I8</accession>
<organism evidence="2 3">
    <name type="scientific">Pleurodeles waltl</name>
    <name type="common">Iberian ribbed newt</name>
    <dbReference type="NCBI Taxonomy" id="8319"/>
    <lineage>
        <taxon>Eukaryota</taxon>
        <taxon>Metazoa</taxon>
        <taxon>Chordata</taxon>
        <taxon>Craniata</taxon>
        <taxon>Vertebrata</taxon>
        <taxon>Euteleostomi</taxon>
        <taxon>Amphibia</taxon>
        <taxon>Batrachia</taxon>
        <taxon>Caudata</taxon>
        <taxon>Salamandroidea</taxon>
        <taxon>Salamandridae</taxon>
        <taxon>Pleurodelinae</taxon>
        <taxon>Pleurodeles</taxon>
    </lineage>
</organism>
<gene>
    <name evidence="2" type="ORF">NDU88_005023</name>
</gene>
<evidence type="ECO:0000313" key="3">
    <source>
        <dbReference type="Proteomes" id="UP001066276"/>
    </source>
</evidence>
<keyword evidence="3" id="KW-1185">Reference proteome</keyword>
<feature type="region of interest" description="Disordered" evidence="1">
    <location>
        <begin position="341"/>
        <end position="365"/>
    </location>
</feature>
<protein>
    <submittedName>
        <fullName evidence="2">Uncharacterized protein</fullName>
    </submittedName>
</protein>
<evidence type="ECO:0000256" key="1">
    <source>
        <dbReference type="SAM" id="MobiDB-lite"/>
    </source>
</evidence>
<dbReference type="AlphaFoldDB" id="A0AAV7L1I8"/>
<dbReference type="Proteomes" id="UP001066276">
    <property type="component" value="Chromosome 12"/>
</dbReference>
<evidence type="ECO:0000313" key="2">
    <source>
        <dbReference type="EMBL" id="KAJ1084877.1"/>
    </source>
</evidence>